<dbReference type="KEGG" id="aqu:109582057"/>
<dbReference type="EnsemblMetazoa" id="Aqu2.1.31493_001">
    <property type="protein sequence ID" value="Aqu2.1.31493_001"/>
    <property type="gene ID" value="Aqu2.1.31493"/>
</dbReference>
<evidence type="ECO:0000313" key="2">
    <source>
        <dbReference type="Proteomes" id="UP000007879"/>
    </source>
</evidence>
<dbReference type="InParanoid" id="A0A1X7UUN5"/>
<dbReference type="Proteomes" id="UP000007879">
    <property type="component" value="Unassembled WGS sequence"/>
</dbReference>
<accession>A0A1X7UUN5</accession>
<evidence type="ECO:0000313" key="1">
    <source>
        <dbReference type="EnsemblMetazoa" id="Aqu2.1.31493_001"/>
    </source>
</evidence>
<sequence length="178" mass="19857">MGEKRGKEYLIMKESIKTIEYKPKEDSGTGTVEIKLFPRTRSFGYFALKKLTQTFGGDAADIKTAINTSGSLSININSVVLLYERQKVSNPIFAFISIPSTSKDAPPISKKVEVIDFQVTLFDVEEDALMQIIVTVSQELNKCHQFYFRNVNKTVNASSMMPALPIPVVKEDTIGPEI</sequence>
<dbReference type="AlphaFoldDB" id="A0A1X7UUN5"/>
<reference evidence="2" key="1">
    <citation type="journal article" date="2010" name="Nature">
        <title>The Amphimedon queenslandica genome and the evolution of animal complexity.</title>
        <authorList>
            <person name="Srivastava M."/>
            <person name="Simakov O."/>
            <person name="Chapman J."/>
            <person name="Fahey B."/>
            <person name="Gauthier M.E."/>
            <person name="Mitros T."/>
            <person name="Richards G.S."/>
            <person name="Conaco C."/>
            <person name="Dacre M."/>
            <person name="Hellsten U."/>
            <person name="Larroux C."/>
            <person name="Putnam N.H."/>
            <person name="Stanke M."/>
            <person name="Adamska M."/>
            <person name="Darling A."/>
            <person name="Degnan S.M."/>
            <person name="Oakley T.H."/>
            <person name="Plachetzki D.C."/>
            <person name="Zhai Y."/>
            <person name="Adamski M."/>
            <person name="Calcino A."/>
            <person name="Cummins S.F."/>
            <person name="Goodstein D.M."/>
            <person name="Harris C."/>
            <person name="Jackson D.J."/>
            <person name="Leys S.P."/>
            <person name="Shu S."/>
            <person name="Woodcroft B.J."/>
            <person name="Vervoort M."/>
            <person name="Kosik K.S."/>
            <person name="Manning G."/>
            <person name="Degnan B.M."/>
            <person name="Rokhsar D.S."/>
        </authorList>
    </citation>
    <scope>NUCLEOTIDE SEQUENCE [LARGE SCALE GENOMIC DNA]</scope>
</reference>
<dbReference type="EnsemblMetazoa" id="XM_019996625.1">
    <property type="protein sequence ID" value="XP_019852184.1"/>
    <property type="gene ID" value="LOC109582057"/>
</dbReference>
<organism evidence="1">
    <name type="scientific">Amphimedon queenslandica</name>
    <name type="common">Sponge</name>
    <dbReference type="NCBI Taxonomy" id="400682"/>
    <lineage>
        <taxon>Eukaryota</taxon>
        <taxon>Metazoa</taxon>
        <taxon>Porifera</taxon>
        <taxon>Demospongiae</taxon>
        <taxon>Heteroscleromorpha</taxon>
        <taxon>Haplosclerida</taxon>
        <taxon>Niphatidae</taxon>
        <taxon>Amphimedon</taxon>
    </lineage>
</organism>
<gene>
    <name evidence="1" type="primary">109582057</name>
</gene>
<reference evidence="1" key="2">
    <citation type="submission" date="2017-05" db="UniProtKB">
        <authorList>
            <consortium name="EnsemblMetazoa"/>
        </authorList>
    </citation>
    <scope>IDENTIFICATION</scope>
</reference>
<keyword evidence="2" id="KW-1185">Reference proteome</keyword>
<proteinExistence type="predicted"/>
<name>A0A1X7UUN5_AMPQE</name>
<protein>
    <submittedName>
        <fullName evidence="1">Uncharacterized protein</fullName>
    </submittedName>
</protein>